<gene>
    <name evidence="9" type="ORF">PBV87_21570</name>
</gene>
<dbReference type="SUPFAM" id="SSF161098">
    <property type="entry name" value="MetI-like"/>
    <property type="match status" value="1"/>
</dbReference>
<dbReference type="InterPro" id="IPR000515">
    <property type="entry name" value="MetI-like"/>
</dbReference>
<dbReference type="AlphaFoldDB" id="A0AA42DSB9"/>
<dbReference type="InterPro" id="IPR035906">
    <property type="entry name" value="MetI-like_sf"/>
</dbReference>
<keyword evidence="4 7" id="KW-0812">Transmembrane</keyword>
<dbReference type="EMBL" id="JAQIFT010000069">
    <property type="protein sequence ID" value="MDA3734068.1"/>
    <property type="molecule type" value="Genomic_DNA"/>
</dbReference>
<dbReference type="PANTHER" id="PTHR30193">
    <property type="entry name" value="ABC TRANSPORTER PERMEASE PROTEIN"/>
    <property type="match status" value="1"/>
</dbReference>
<evidence type="ECO:0000313" key="10">
    <source>
        <dbReference type="Proteomes" id="UP001169242"/>
    </source>
</evidence>
<evidence type="ECO:0000313" key="9">
    <source>
        <dbReference type="EMBL" id="MDA3734068.1"/>
    </source>
</evidence>
<dbReference type="InterPro" id="IPR051393">
    <property type="entry name" value="ABC_transporter_permease"/>
</dbReference>
<keyword evidence="5 7" id="KW-1133">Transmembrane helix</keyword>
<reference evidence="9" key="1">
    <citation type="journal article" date="2023" name="Int. J. Syst. Evol. Microbiol.">
        <title>&lt;i&gt;Holtiella tumoricola&lt;/i&gt; gen. nov. sp. nov., isolated from a human clinical sample.</title>
        <authorList>
            <person name="Allen-Vercoe E."/>
            <person name="Daigneault M.C."/>
            <person name="Vancuren S.J."/>
            <person name="Cochrane K."/>
            <person name="O'Neal L.L."/>
            <person name="Sankaranarayanan K."/>
            <person name="Lawson P.A."/>
        </authorList>
    </citation>
    <scope>NUCLEOTIDE SEQUENCE</scope>
    <source>
        <strain evidence="9">CC70A</strain>
    </source>
</reference>
<feature type="transmembrane region" description="Helical" evidence="7">
    <location>
        <begin position="77"/>
        <end position="100"/>
    </location>
</feature>
<dbReference type="RefSeq" id="WP_271013710.1">
    <property type="nucleotide sequence ID" value="NZ_JAQIFT010000069.1"/>
</dbReference>
<evidence type="ECO:0000256" key="4">
    <source>
        <dbReference type="ARBA" id="ARBA00022692"/>
    </source>
</evidence>
<keyword evidence="6 7" id="KW-0472">Membrane</keyword>
<evidence type="ECO:0000256" key="1">
    <source>
        <dbReference type="ARBA" id="ARBA00004651"/>
    </source>
</evidence>
<evidence type="ECO:0000256" key="5">
    <source>
        <dbReference type="ARBA" id="ARBA00022989"/>
    </source>
</evidence>
<feature type="transmembrane region" description="Helical" evidence="7">
    <location>
        <begin position="15"/>
        <end position="37"/>
    </location>
</feature>
<keyword evidence="2 7" id="KW-0813">Transport</keyword>
<keyword evidence="3" id="KW-1003">Cell membrane</keyword>
<feature type="transmembrane region" description="Helical" evidence="7">
    <location>
        <begin position="112"/>
        <end position="132"/>
    </location>
</feature>
<dbReference type="PROSITE" id="PS50928">
    <property type="entry name" value="ABC_TM1"/>
    <property type="match status" value="1"/>
</dbReference>
<accession>A0AA42DSB9</accession>
<comment type="subcellular location">
    <subcellularLocation>
        <location evidence="1 7">Cell membrane</location>
        <topology evidence="1 7">Multi-pass membrane protein</topology>
    </subcellularLocation>
</comment>
<dbReference type="Gene3D" id="1.10.3720.10">
    <property type="entry name" value="MetI-like"/>
    <property type="match status" value="1"/>
</dbReference>
<evidence type="ECO:0000256" key="6">
    <source>
        <dbReference type="ARBA" id="ARBA00023136"/>
    </source>
</evidence>
<evidence type="ECO:0000256" key="7">
    <source>
        <dbReference type="RuleBase" id="RU363032"/>
    </source>
</evidence>
<feature type="domain" description="ABC transmembrane type-1" evidence="8">
    <location>
        <begin position="73"/>
        <end position="288"/>
    </location>
</feature>
<dbReference type="GO" id="GO:0055085">
    <property type="term" value="P:transmembrane transport"/>
    <property type="evidence" value="ECO:0007669"/>
    <property type="project" value="InterPro"/>
</dbReference>
<organism evidence="9 10">
    <name type="scientific">Holtiella tumoricola</name>
    <dbReference type="NCBI Taxonomy" id="3018743"/>
    <lineage>
        <taxon>Bacteria</taxon>
        <taxon>Bacillati</taxon>
        <taxon>Bacillota</taxon>
        <taxon>Clostridia</taxon>
        <taxon>Lachnospirales</taxon>
        <taxon>Cellulosilyticaceae</taxon>
        <taxon>Holtiella</taxon>
    </lineage>
</organism>
<dbReference type="Proteomes" id="UP001169242">
    <property type="component" value="Unassembled WGS sequence"/>
</dbReference>
<comment type="caution">
    <text evidence="9">The sequence shown here is derived from an EMBL/GenBank/DDBJ whole genome shotgun (WGS) entry which is preliminary data.</text>
</comment>
<comment type="similarity">
    <text evidence="7">Belongs to the binding-protein-dependent transport system permease family.</text>
</comment>
<protein>
    <submittedName>
        <fullName evidence="9">Sugar ABC transporter permease</fullName>
    </submittedName>
</protein>
<feature type="transmembrane region" description="Helical" evidence="7">
    <location>
        <begin position="267"/>
        <end position="287"/>
    </location>
</feature>
<dbReference type="GO" id="GO:0005886">
    <property type="term" value="C:plasma membrane"/>
    <property type="evidence" value="ECO:0007669"/>
    <property type="project" value="UniProtKB-SubCell"/>
</dbReference>
<name>A0AA42DSB9_9FIRM</name>
<dbReference type="Pfam" id="PF00528">
    <property type="entry name" value="BPD_transp_1"/>
    <property type="match status" value="1"/>
</dbReference>
<keyword evidence="10" id="KW-1185">Reference proteome</keyword>
<evidence type="ECO:0000256" key="2">
    <source>
        <dbReference type="ARBA" id="ARBA00022448"/>
    </source>
</evidence>
<dbReference type="CDD" id="cd06261">
    <property type="entry name" value="TM_PBP2"/>
    <property type="match status" value="1"/>
</dbReference>
<evidence type="ECO:0000259" key="8">
    <source>
        <dbReference type="PROSITE" id="PS50928"/>
    </source>
</evidence>
<dbReference type="PANTHER" id="PTHR30193:SF37">
    <property type="entry name" value="INNER MEMBRANE ABC TRANSPORTER PERMEASE PROTEIN YCJO"/>
    <property type="match status" value="1"/>
</dbReference>
<evidence type="ECO:0000256" key="3">
    <source>
        <dbReference type="ARBA" id="ARBA00022475"/>
    </source>
</evidence>
<proteinExistence type="inferred from homology"/>
<sequence length="299" mass="33904">MHKQKVHGLERKQQIIGWGFVLIPSLLIFVFSFYPMIQSFFLSLQSGKGIVYEFVGFKNYIRLFSDPMFKQAVANTFLYLIIQVPIMLLLGLIIAALLNAPSLKFRGFYRTAIFLPCVTSLVAYSVLFKSIFAYDGIVNRFLMAIHILEEPISWLLDPFWAKVVIIIAITWRWTGYNMIFYLAGMQNIDTSIYEAADIDGASKFQQFKLITIPLLKPIILLTTIMSTNGTLQLFDEAMNITNGGPGNSTMTISQYIYNQSFVYTPNFGYAATISYAILFMVAVLAIIQFKVSKVGDQND</sequence>